<keyword evidence="3 10" id="KW-0489">Methyltransferase</keyword>
<protein>
    <recommendedName>
        <fullName evidence="2">site-specific DNA-methyltransferase (cytosine-N(4)-specific)</fullName>
        <ecNumber evidence="2">2.1.1.113</ecNumber>
    </recommendedName>
</protein>
<dbReference type="GO" id="GO:0008168">
    <property type="term" value="F:methyltransferase activity"/>
    <property type="evidence" value="ECO:0007669"/>
    <property type="project" value="UniProtKB-KW"/>
</dbReference>
<evidence type="ECO:0000256" key="1">
    <source>
        <dbReference type="ARBA" id="ARBA00010203"/>
    </source>
</evidence>
<feature type="domain" description="DNA methylase N-4/N-6" evidence="9">
    <location>
        <begin position="45"/>
        <end position="114"/>
    </location>
</feature>
<evidence type="ECO:0000256" key="2">
    <source>
        <dbReference type="ARBA" id="ARBA00012185"/>
    </source>
</evidence>
<dbReference type="InterPro" id="IPR002941">
    <property type="entry name" value="DNA_methylase_N4/N6"/>
</dbReference>
<evidence type="ECO:0000259" key="9">
    <source>
        <dbReference type="Pfam" id="PF01555"/>
    </source>
</evidence>
<keyword evidence="6" id="KW-0680">Restriction system</keyword>
<sequence length="416" mass="47515">MKKTDLANYIENVNKLTKITEPDVPYIFDKLELPDYNQPIPIITRELWTARQRQAHSLHEISYRACFKPQLPRFFISRLTTESQVVYDPFAGRGTTALEAAFLGRKFISNDINPLSKILTQPRLLPPSITSISDRLKTIPKKPSQPAINHLDMFYHKDTFDEILALREYFLNKEKSNSLDGIDSWIRMVATNRLTGHSPGFFSVYTLPPNQATSIEGQIKINEKYKQRPEYKNTYDIIIKKSRSLLSSEIQEHERVNLDRARKSAIFLTKDARNTPEIESESVALTVTSPPFLDIVQYAEDNWLRCWFNGLDANEIGKNISTPSSIEVWQAVMKAVFLELYRISIFGGHVAFEVGEVRRGRVQMENLVMPIAISAGFQPVGVLLNEQVFTKTSHIWGVENNSGGTNTNRIVLLKKP</sequence>
<comment type="similarity">
    <text evidence="1">Belongs to the N(4)/N(6)-methyltransferase family. N(4) subfamily.</text>
</comment>
<keyword evidence="7" id="KW-0238">DNA-binding</keyword>
<keyword evidence="5" id="KW-0949">S-adenosyl-L-methionine</keyword>
<dbReference type="EC" id="2.1.1.113" evidence="2"/>
<dbReference type="EMBL" id="BSDE01000002">
    <property type="protein sequence ID" value="GLH72657.1"/>
    <property type="molecule type" value="Genomic_DNA"/>
</dbReference>
<organism evidence="10 11">
    <name type="scientific">Geothrix limicola</name>
    <dbReference type="NCBI Taxonomy" id="2927978"/>
    <lineage>
        <taxon>Bacteria</taxon>
        <taxon>Pseudomonadati</taxon>
        <taxon>Acidobacteriota</taxon>
        <taxon>Holophagae</taxon>
        <taxon>Holophagales</taxon>
        <taxon>Holophagaceae</taxon>
        <taxon>Geothrix</taxon>
    </lineage>
</organism>
<keyword evidence="4" id="KW-0808">Transferase</keyword>
<dbReference type="InterPro" id="IPR017985">
    <property type="entry name" value="MeTrfase_CN4_CS"/>
</dbReference>
<evidence type="ECO:0000256" key="4">
    <source>
        <dbReference type="ARBA" id="ARBA00022679"/>
    </source>
</evidence>
<comment type="caution">
    <text evidence="10">The sequence shown here is derived from an EMBL/GenBank/DDBJ whole genome shotgun (WGS) entry which is preliminary data.</text>
</comment>
<dbReference type="RefSeq" id="WP_285571648.1">
    <property type="nucleotide sequence ID" value="NZ_BSDE01000002.1"/>
</dbReference>
<dbReference type="SUPFAM" id="SSF53335">
    <property type="entry name" value="S-adenosyl-L-methionine-dependent methyltransferases"/>
    <property type="match status" value="3"/>
</dbReference>
<name>A0ABQ5QDB9_9BACT</name>
<reference evidence="10 11" key="1">
    <citation type="journal article" date="2023" name="Antonie Van Leeuwenhoek">
        <title>Mesoterricola silvestris gen. nov., sp. nov., Mesoterricola sediminis sp. nov., Geothrix oryzae sp. nov., Geothrix edaphica sp. nov., Geothrix rubra sp. nov., and Geothrix limicola sp. nov., six novel members of Acidobacteriota isolated from soils.</title>
        <authorList>
            <person name="Itoh H."/>
            <person name="Sugisawa Y."/>
            <person name="Mise K."/>
            <person name="Xu Z."/>
            <person name="Kuniyasu M."/>
            <person name="Ushijima N."/>
            <person name="Kawano K."/>
            <person name="Kobayashi E."/>
            <person name="Shiratori Y."/>
            <person name="Masuda Y."/>
            <person name="Senoo K."/>
        </authorList>
    </citation>
    <scope>NUCLEOTIDE SEQUENCE [LARGE SCALE GENOMIC DNA]</scope>
    <source>
        <strain evidence="10 11">Red804</strain>
    </source>
</reference>
<dbReference type="GO" id="GO:0032259">
    <property type="term" value="P:methylation"/>
    <property type="evidence" value="ECO:0007669"/>
    <property type="project" value="UniProtKB-KW"/>
</dbReference>
<keyword evidence="11" id="KW-1185">Reference proteome</keyword>
<dbReference type="Gene3D" id="3.40.50.150">
    <property type="entry name" value="Vaccinia Virus protein VP39"/>
    <property type="match status" value="2"/>
</dbReference>
<comment type="catalytic activity">
    <reaction evidence="8">
        <text>a 2'-deoxycytidine in DNA + S-adenosyl-L-methionine = an N(4)-methyl-2'-deoxycytidine in DNA + S-adenosyl-L-homocysteine + H(+)</text>
        <dbReference type="Rhea" id="RHEA:16857"/>
        <dbReference type="Rhea" id="RHEA-COMP:11369"/>
        <dbReference type="Rhea" id="RHEA-COMP:13674"/>
        <dbReference type="ChEBI" id="CHEBI:15378"/>
        <dbReference type="ChEBI" id="CHEBI:57856"/>
        <dbReference type="ChEBI" id="CHEBI:59789"/>
        <dbReference type="ChEBI" id="CHEBI:85452"/>
        <dbReference type="ChEBI" id="CHEBI:137933"/>
        <dbReference type="EC" id="2.1.1.113"/>
    </reaction>
</comment>
<evidence type="ECO:0000256" key="5">
    <source>
        <dbReference type="ARBA" id="ARBA00022691"/>
    </source>
</evidence>
<evidence type="ECO:0000313" key="11">
    <source>
        <dbReference type="Proteomes" id="UP001165069"/>
    </source>
</evidence>
<accession>A0ABQ5QDB9</accession>
<proteinExistence type="inferred from homology"/>
<dbReference type="InterPro" id="IPR029063">
    <property type="entry name" value="SAM-dependent_MTases_sf"/>
</dbReference>
<evidence type="ECO:0000256" key="8">
    <source>
        <dbReference type="ARBA" id="ARBA00049120"/>
    </source>
</evidence>
<evidence type="ECO:0000256" key="3">
    <source>
        <dbReference type="ARBA" id="ARBA00022603"/>
    </source>
</evidence>
<dbReference type="PROSITE" id="PS00093">
    <property type="entry name" value="N4_MTASE"/>
    <property type="match status" value="1"/>
</dbReference>
<gene>
    <name evidence="10" type="ORF">GETHLI_11590</name>
</gene>
<evidence type="ECO:0000256" key="7">
    <source>
        <dbReference type="ARBA" id="ARBA00023125"/>
    </source>
</evidence>
<evidence type="ECO:0000256" key="6">
    <source>
        <dbReference type="ARBA" id="ARBA00022747"/>
    </source>
</evidence>
<dbReference type="Pfam" id="PF01555">
    <property type="entry name" value="N6_N4_Mtase"/>
    <property type="match status" value="1"/>
</dbReference>
<evidence type="ECO:0000313" key="10">
    <source>
        <dbReference type="EMBL" id="GLH72657.1"/>
    </source>
</evidence>
<dbReference type="Proteomes" id="UP001165069">
    <property type="component" value="Unassembled WGS sequence"/>
</dbReference>